<dbReference type="EMBL" id="MSDW01000001">
    <property type="protein sequence ID" value="OKY79192.1"/>
    <property type="molecule type" value="Genomic_DNA"/>
</dbReference>
<evidence type="ECO:0000313" key="2">
    <source>
        <dbReference type="EMBL" id="OKY79192.1"/>
    </source>
</evidence>
<dbReference type="Gene3D" id="1.10.8.380">
    <property type="entry name" value="Uncharacterised protein PF01937, DUF89, domain 1"/>
    <property type="match status" value="1"/>
</dbReference>
<dbReference type="Gene3D" id="3.40.50.10880">
    <property type="entry name" value="Uncharacterised protein PF01937, DUF89, domain 3"/>
    <property type="match status" value="1"/>
</dbReference>
<protein>
    <submittedName>
        <fullName evidence="2">ATP-grasp domain fused to redox center</fullName>
    </submittedName>
</protein>
<feature type="domain" description="Damage-control phosphatase ARMT1-like metal-binding" evidence="1">
    <location>
        <begin position="2"/>
        <end position="278"/>
    </location>
</feature>
<dbReference type="SUPFAM" id="SSF111321">
    <property type="entry name" value="AF1104-like"/>
    <property type="match status" value="1"/>
</dbReference>
<proteinExistence type="predicted"/>
<dbReference type="Proteomes" id="UP000185744">
    <property type="component" value="Unassembled WGS sequence"/>
</dbReference>
<dbReference type="InParanoid" id="A0A1Q6DY05"/>
<dbReference type="InterPro" id="IPR002791">
    <property type="entry name" value="ARMT1-like_metal-bd"/>
</dbReference>
<evidence type="ECO:0000259" key="1">
    <source>
        <dbReference type="Pfam" id="PF01937"/>
    </source>
</evidence>
<dbReference type="AlphaFoldDB" id="A0A1Q6DY05"/>
<organism evidence="2 3">
    <name type="scientific">Methanohalarchaeum thermophilum</name>
    <dbReference type="NCBI Taxonomy" id="1903181"/>
    <lineage>
        <taxon>Archaea</taxon>
        <taxon>Methanobacteriati</taxon>
        <taxon>Methanobacteriota</taxon>
        <taxon>Methanonatronarchaeia</taxon>
        <taxon>Methanonatronarchaeales</taxon>
        <taxon>Methanonatronarchaeaceae</taxon>
        <taxon>Candidatus Methanohalarchaeum</taxon>
    </lineage>
</organism>
<name>A0A1Q6DY05_METT1</name>
<comment type="caution">
    <text evidence="2">The sequence shown here is derived from an EMBL/GenBank/DDBJ whole genome shotgun (WGS) entry which is preliminary data.</text>
</comment>
<accession>A0A1Q6DY05</accession>
<gene>
    <name evidence="2" type="ORF">BTN85_1700</name>
</gene>
<reference evidence="2" key="1">
    <citation type="submission" date="2016-12" db="EMBL/GenBank/DDBJ databases">
        <title>Discovery of methanogenic haloarchaea.</title>
        <authorList>
            <person name="Sorokin D.Y."/>
            <person name="Makarova K.S."/>
            <person name="Abbas B."/>
            <person name="Ferrer M."/>
            <person name="Golyshin P.N."/>
        </authorList>
    </citation>
    <scope>NUCLEOTIDE SEQUENCE [LARGE SCALE GENOMIC DNA]</scope>
    <source>
        <strain evidence="2">HMET1</strain>
    </source>
</reference>
<dbReference type="InterPro" id="IPR014444">
    <property type="entry name" value="PH1575-like"/>
</dbReference>
<dbReference type="InterPro" id="IPR036075">
    <property type="entry name" value="ARMT-1-like_metal-bd_sf"/>
</dbReference>
<dbReference type="Pfam" id="PF01937">
    <property type="entry name" value="ARMT1-like_dom"/>
    <property type="match status" value="1"/>
</dbReference>
<dbReference type="PIRSF" id="PIRSF006593">
    <property type="entry name" value="UCP006593"/>
    <property type="match status" value="1"/>
</dbReference>
<dbReference type="Gene3D" id="1.10.285.20">
    <property type="entry name" value="Uncharacterised protein PF01937, DUF89, domain 2"/>
    <property type="match status" value="1"/>
</dbReference>
<evidence type="ECO:0000313" key="3">
    <source>
        <dbReference type="Proteomes" id="UP000185744"/>
    </source>
</evidence>
<sequence>MLNRAEYESDLSGKGKEKRFAAVSRALDVIRSRFDSNAPLHEISTEMHRTVYDTLGVDDPYKGKKQLANEIAMDLIDEVEDFLTEDNEKNFRKVLLASIVSNSLDFGVMGHELDNRDLGEHFKKEFKEGELAIDDVDKIKEEAKNAEKITYILDNCGEVVFDSLVLDQIKEITDAEIDLLVRGAPIFNDVTLEEALELNLDKKVDNLIELGDRAVGVHFNYTSKKAEESLEDSDLILSKGMANYESLSEYDDEYNIAYTLRTKCKPVADSIGVEVNSNIAKLKKTQ</sequence>
<keyword evidence="3" id="KW-1185">Reference proteome</keyword>